<evidence type="ECO:0000313" key="2">
    <source>
        <dbReference type="EMBL" id="RKQ94260.1"/>
    </source>
</evidence>
<feature type="compositionally biased region" description="Basic and acidic residues" evidence="1">
    <location>
        <begin position="50"/>
        <end position="66"/>
    </location>
</feature>
<dbReference type="OrthoDB" id="9902693at2"/>
<evidence type="ECO:0000313" key="3">
    <source>
        <dbReference type="Proteomes" id="UP000273675"/>
    </source>
</evidence>
<accession>A0A495CZT1</accession>
<reference evidence="2 3" key="1">
    <citation type="submission" date="2018-10" db="EMBL/GenBank/DDBJ databases">
        <title>Genomic Encyclopedia of Type Strains, Phase IV (KMG-IV): sequencing the most valuable type-strain genomes for metagenomic binning, comparative biology and taxonomic classification.</title>
        <authorList>
            <person name="Goeker M."/>
        </authorList>
    </citation>
    <scope>NUCLEOTIDE SEQUENCE [LARGE SCALE GENOMIC DNA]</scope>
    <source>
        <strain evidence="2 3">DSM 4734</strain>
    </source>
</reference>
<organism evidence="2 3">
    <name type="scientific">Maricaulis maris</name>
    <dbReference type="NCBI Taxonomy" id="74318"/>
    <lineage>
        <taxon>Bacteria</taxon>
        <taxon>Pseudomonadati</taxon>
        <taxon>Pseudomonadota</taxon>
        <taxon>Alphaproteobacteria</taxon>
        <taxon>Maricaulales</taxon>
        <taxon>Maricaulaceae</taxon>
        <taxon>Maricaulis</taxon>
    </lineage>
</organism>
<evidence type="ECO:0000256" key="1">
    <source>
        <dbReference type="SAM" id="MobiDB-lite"/>
    </source>
</evidence>
<feature type="region of interest" description="Disordered" evidence="1">
    <location>
        <begin position="28"/>
        <end position="66"/>
    </location>
</feature>
<proteinExistence type="predicted"/>
<comment type="caution">
    <text evidence="2">The sequence shown here is derived from an EMBL/GenBank/DDBJ whole genome shotgun (WGS) entry which is preliminary data.</text>
</comment>
<name>A0A495CZT1_9PROT</name>
<sequence>MTDKQTTRRDLEELVRVAQTREKTARNHLNAAMEANRQNPAQGKTPAAKQTEERLTREYRAAQQKTKSEELNLLTFDRIAARKRQKEVQKERELKEIGNTQQQETRKSARGFRRRGKSFDRER</sequence>
<gene>
    <name evidence="2" type="ORF">C7435_3235</name>
</gene>
<feature type="region of interest" description="Disordered" evidence="1">
    <location>
        <begin position="83"/>
        <end position="123"/>
    </location>
</feature>
<feature type="compositionally biased region" description="Basic and acidic residues" evidence="1">
    <location>
        <begin position="86"/>
        <end position="96"/>
    </location>
</feature>
<protein>
    <submittedName>
        <fullName evidence="2">Uncharacterized protein</fullName>
    </submittedName>
</protein>
<dbReference type="AlphaFoldDB" id="A0A495CZT1"/>
<dbReference type="Proteomes" id="UP000273675">
    <property type="component" value="Unassembled WGS sequence"/>
</dbReference>
<dbReference type="EMBL" id="RBIM01000008">
    <property type="protein sequence ID" value="RKQ94260.1"/>
    <property type="molecule type" value="Genomic_DNA"/>
</dbReference>
<dbReference type="RefSeq" id="WP_147422736.1">
    <property type="nucleotide sequence ID" value="NZ_RBIM01000008.1"/>
</dbReference>